<sequence length="273" mass="32002">MSDTHRHQKNLISVYRKRIGSENDLKKRDKHFSKQRKLSEKESDIADTKHKLSQSLISLFDNEINNTYVFKSPLHWDEVFRNVTKQYGPVFTFWFGTTPQVIVTDSELAREAFRKNDFAGRTDSYFGSQFSNDEFTDVIMADYGHEWEALRRVAHSAIQKYSSNDKLVYLANESVDRTVNTIIEKEGLNKPFVPHEYIFLMFLNILATSAFGQSYDLEDKEFKELKYGIKDFGREVGGRILLWEFLPIIRVLDRKMVKKQKAVTRGVIDLIRH</sequence>
<dbReference type="AlphaFoldDB" id="A0A7R9QRK8"/>
<dbReference type="OrthoDB" id="6499410at2759"/>
<keyword evidence="8" id="KW-1185">Reference proteome</keyword>
<accession>A0A7R9QRK8</accession>
<comment type="similarity">
    <text evidence="1">Belongs to the cytochrome P450 family.</text>
</comment>
<feature type="non-terminal residue" evidence="7">
    <location>
        <position position="273"/>
    </location>
</feature>
<evidence type="ECO:0000313" key="8">
    <source>
        <dbReference type="Proteomes" id="UP000728032"/>
    </source>
</evidence>
<keyword evidence="5" id="KW-0408">Iron</keyword>
<evidence type="ECO:0000256" key="5">
    <source>
        <dbReference type="ARBA" id="ARBA00023004"/>
    </source>
</evidence>
<organism evidence="7">
    <name type="scientific">Oppiella nova</name>
    <dbReference type="NCBI Taxonomy" id="334625"/>
    <lineage>
        <taxon>Eukaryota</taxon>
        <taxon>Metazoa</taxon>
        <taxon>Ecdysozoa</taxon>
        <taxon>Arthropoda</taxon>
        <taxon>Chelicerata</taxon>
        <taxon>Arachnida</taxon>
        <taxon>Acari</taxon>
        <taxon>Acariformes</taxon>
        <taxon>Sarcoptiformes</taxon>
        <taxon>Oribatida</taxon>
        <taxon>Brachypylina</taxon>
        <taxon>Oppioidea</taxon>
        <taxon>Oppiidae</taxon>
        <taxon>Oppiella</taxon>
    </lineage>
</organism>
<keyword evidence="2" id="KW-0349">Heme</keyword>
<dbReference type="Pfam" id="PF00067">
    <property type="entry name" value="p450"/>
    <property type="match status" value="1"/>
</dbReference>
<dbReference type="Gene3D" id="1.10.630.10">
    <property type="entry name" value="Cytochrome P450"/>
    <property type="match status" value="1"/>
</dbReference>
<evidence type="ECO:0000256" key="6">
    <source>
        <dbReference type="ARBA" id="ARBA00023033"/>
    </source>
</evidence>
<dbReference type="GO" id="GO:0004497">
    <property type="term" value="F:monooxygenase activity"/>
    <property type="evidence" value="ECO:0007669"/>
    <property type="project" value="UniProtKB-KW"/>
</dbReference>
<proteinExistence type="inferred from homology"/>
<dbReference type="InterPro" id="IPR001128">
    <property type="entry name" value="Cyt_P450"/>
</dbReference>
<dbReference type="InterPro" id="IPR036396">
    <property type="entry name" value="Cyt_P450_sf"/>
</dbReference>
<dbReference type="PANTHER" id="PTHR24289:SF1">
    <property type="entry name" value="STEROID 17-ALPHA-HYDROXYLASE_17,20 LYASE"/>
    <property type="match status" value="1"/>
</dbReference>
<protein>
    <recommendedName>
        <fullName evidence="9">Cytochrome P450</fullName>
    </recommendedName>
</protein>
<name>A0A7R9QRK8_9ACAR</name>
<evidence type="ECO:0000256" key="1">
    <source>
        <dbReference type="ARBA" id="ARBA00010617"/>
    </source>
</evidence>
<dbReference type="PANTHER" id="PTHR24289">
    <property type="entry name" value="STEROID 17-ALPHA-HYDROXYLASE/17,20 LYASE"/>
    <property type="match status" value="1"/>
</dbReference>
<gene>
    <name evidence="7" type="ORF">ONB1V03_LOCUS10802</name>
</gene>
<reference evidence="7" key="1">
    <citation type="submission" date="2020-11" db="EMBL/GenBank/DDBJ databases">
        <authorList>
            <person name="Tran Van P."/>
        </authorList>
    </citation>
    <scope>NUCLEOTIDE SEQUENCE</scope>
</reference>
<keyword evidence="4" id="KW-0560">Oxidoreductase</keyword>
<evidence type="ECO:0000256" key="2">
    <source>
        <dbReference type="ARBA" id="ARBA00022617"/>
    </source>
</evidence>
<evidence type="ECO:0000256" key="4">
    <source>
        <dbReference type="ARBA" id="ARBA00023002"/>
    </source>
</evidence>
<dbReference type="SUPFAM" id="SSF48264">
    <property type="entry name" value="Cytochrome P450"/>
    <property type="match status" value="1"/>
</dbReference>
<dbReference type="EMBL" id="CAJPVJ010007586">
    <property type="protein sequence ID" value="CAG2171339.1"/>
    <property type="molecule type" value="Genomic_DNA"/>
</dbReference>
<dbReference type="GO" id="GO:0005506">
    <property type="term" value="F:iron ion binding"/>
    <property type="evidence" value="ECO:0007669"/>
    <property type="project" value="InterPro"/>
</dbReference>
<evidence type="ECO:0000256" key="3">
    <source>
        <dbReference type="ARBA" id="ARBA00022723"/>
    </source>
</evidence>
<dbReference type="InterPro" id="IPR002401">
    <property type="entry name" value="Cyt_P450_E_grp-I"/>
</dbReference>
<dbReference type="PRINTS" id="PR00463">
    <property type="entry name" value="EP450I"/>
</dbReference>
<keyword evidence="6" id="KW-0503">Monooxygenase</keyword>
<dbReference type="EMBL" id="OC922411">
    <property type="protein sequence ID" value="CAD7654152.1"/>
    <property type="molecule type" value="Genomic_DNA"/>
</dbReference>
<dbReference type="Proteomes" id="UP000728032">
    <property type="component" value="Unassembled WGS sequence"/>
</dbReference>
<evidence type="ECO:0008006" key="9">
    <source>
        <dbReference type="Google" id="ProtNLM"/>
    </source>
</evidence>
<keyword evidence="3" id="KW-0479">Metal-binding</keyword>
<evidence type="ECO:0000313" key="7">
    <source>
        <dbReference type="EMBL" id="CAD7654152.1"/>
    </source>
</evidence>
<dbReference type="GO" id="GO:0016705">
    <property type="term" value="F:oxidoreductase activity, acting on paired donors, with incorporation or reduction of molecular oxygen"/>
    <property type="evidence" value="ECO:0007669"/>
    <property type="project" value="InterPro"/>
</dbReference>
<dbReference type="GO" id="GO:0020037">
    <property type="term" value="F:heme binding"/>
    <property type="evidence" value="ECO:0007669"/>
    <property type="project" value="InterPro"/>
</dbReference>